<dbReference type="InterPro" id="IPR039422">
    <property type="entry name" value="MarR/SlyA-like"/>
</dbReference>
<dbReference type="GO" id="GO:0006950">
    <property type="term" value="P:response to stress"/>
    <property type="evidence" value="ECO:0007669"/>
    <property type="project" value="TreeGrafter"/>
</dbReference>
<dbReference type="Pfam" id="PF12802">
    <property type="entry name" value="MarR_2"/>
    <property type="match status" value="1"/>
</dbReference>
<dbReference type="InterPro" id="IPR036388">
    <property type="entry name" value="WH-like_DNA-bd_sf"/>
</dbReference>
<dbReference type="GO" id="GO:0003677">
    <property type="term" value="F:DNA binding"/>
    <property type="evidence" value="ECO:0007669"/>
    <property type="project" value="UniProtKB-KW"/>
</dbReference>
<dbReference type="CDD" id="cd00090">
    <property type="entry name" value="HTH_ARSR"/>
    <property type="match status" value="1"/>
</dbReference>
<dbReference type="SMART" id="SM00347">
    <property type="entry name" value="HTH_MARR"/>
    <property type="match status" value="1"/>
</dbReference>
<evidence type="ECO:0000259" key="4">
    <source>
        <dbReference type="PROSITE" id="PS50995"/>
    </source>
</evidence>
<evidence type="ECO:0000256" key="2">
    <source>
        <dbReference type="ARBA" id="ARBA00023125"/>
    </source>
</evidence>
<organism evidence="5 6">
    <name type="scientific">Paraoerskovia marina</name>
    <dbReference type="NCBI Taxonomy" id="545619"/>
    <lineage>
        <taxon>Bacteria</taxon>
        <taxon>Bacillati</taxon>
        <taxon>Actinomycetota</taxon>
        <taxon>Actinomycetes</taxon>
        <taxon>Micrococcales</taxon>
        <taxon>Cellulomonadaceae</taxon>
        <taxon>Paraoerskovia</taxon>
    </lineage>
</organism>
<dbReference type="PROSITE" id="PS01117">
    <property type="entry name" value="HTH_MARR_1"/>
    <property type="match status" value="1"/>
</dbReference>
<name>A0A1H1W432_9CELL</name>
<reference evidence="5 6" key="1">
    <citation type="submission" date="2016-10" db="EMBL/GenBank/DDBJ databases">
        <authorList>
            <person name="de Groot N.N."/>
        </authorList>
    </citation>
    <scope>NUCLEOTIDE SEQUENCE [LARGE SCALE GENOMIC DNA]</scope>
    <source>
        <strain evidence="5 6">DSM 22126</strain>
    </source>
</reference>
<dbReference type="AlphaFoldDB" id="A0A1H1W432"/>
<dbReference type="GO" id="GO:0003700">
    <property type="term" value="F:DNA-binding transcription factor activity"/>
    <property type="evidence" value="ECO:0007669"/>
    <property type="project" value="InterPro"/>
</dbReference>
<dbReference type="PROSITE" id="PS50995">
    <property type="entry name" value="HTH_MARR_2"/>
    <property type="match status" value="1"/>
</dbReference>
<dbReference type="InterPro" id="IPR011991">
    <property type="entry name" value="ArsR-like_HTH"/>
</dbReference>
<proteinExistence type="predicted"/>
<protein>
    <submittedName>
        <fullName evidence="5">DNA-binding transcriptional regulator, MarR family</fullName>
    </submittedName>
</protein>
<dbReference type="RefSeq" id="WP_083372812.1">
    <property type="nucleotide sequence ID" value="NZ_LT629776.1"/>
</dbReference>
<dbReference type="InterPro" id="IPR023187">
    <property type="entry name" value="Tscrpt_reg_MarR-type_CS"/>
</dbReference>
<evidence type="ECO:0000256" key="3">
    <source>
        <dbReference type="ARBA" id="ARBA00023163"/>
    </source>
</evidence>
<dbReference type="PANTHER" id="PTHR33164">
    <property type="entry name" value="TRANSCRIPTIONAL REGULATOR, MARR FAMILY"/>
    <property type="match status" value="1"/>
</dbReference>
<dbReference type="SUPFAM" id="SSF46785">
    <property type="entry name" value="Winged helix' DNA-binding domain"/>
    <property type="match status" value="1"/>
</dbReference>
<keyword evidence="2 5" id="KW-0238">DNA-binding</keyword>
<keyword evidence="6" id="KW-1185">Reference proteome</keyword>
<gene>
    <name evidence="5" type="ORF">SAMN04489860_2683</name>
</gene>
<evidence type="ECO:0000256" key="1">
    <source>
        <dbReference type="ARBA" id="ARBA00023015"/>
    </source>
</evidence>
<evidence type="ECO:0000313" key="5">
    <source>
        <dbReference type="EMBL" id="SDS90959.1"/>
    </source>
</evidence>
<feature type="domain" description="HTH marR-type" evidence="4">
    <location>
        <begin position="16"/>
        <end position="148"/>
    </location>
</feature>
<evidence type="ECO:0000313" key="6">
    <source>
        <dbReference type="Proteomes" id="UP000185663"/>
    </source>
</evidence>
<dbReference type="PANTHER" id="PTHR33164:SF57">
    <property type="entry name" value="MARR-FAMILY TRANSCRIPTIONAL REGULATOR"/>
    <property type="match status" value="1"/>
</dbReference>
<dbReference type="eggNOG" id="COG1846">
    <property type="taxonomic scope" value="Bacteria"/>
</dbReference>
<dbReference type="EMBL" id="LT629776">
    <property type="protein sequence ID" value="SDS90959.1"/>
    <property type="molecule type" value="Genomic_DNA"/>
</dbReference>
<dbReference type="InterPro" id="IPR000835">
    <property type="entry name" value="HTH_MarR-typ"/>
</dbReference>
<dbReference type="Proteomes" id="UP000185663">
    <property type="component" value="Chromosome I"/>
</dbReference>
<dbReference type="Gene3D" id="1.10.10.10">
    <property type="entry name" value="Winged helix-like DNA-binding domain superfamily/Winged helix DNA-binding domain"/>
    <property type="match status" value="1"/>
</dbReference>
<dbReference type="InterPro" id="IPR036390">
    <property type="entry name" value="WH_DNA-bd_sf"/>
</dbReference>
<dbReference type="STRING" id="545619.SAMN04489860_2683"/>
<sequence length="153" mass="16553">MTTETTDAVGPHGGRTVDLLRALDEFARTQRDIGNRMAADLGLQRSTLTVLRILEREGSLPLGDLAAALRVDLSVASRHVNALVERGYVDREVCATDRRVRLLTLTGTGHATVRRISEVGAEIVAATFTSWTDTEIDDAVAVVTRVTEALQNA</sequence>
<keyword evidence="3" id="KW-0804">Transcription</keyword>
<accession>A0A1H1W432</accession>
<keyword evidence="1" id="KW-0805">Transcription regulation</keyword>